<dbReference type="Proteomes" id="UP000260311">
    <property type="component" value="Segment"/>
</dbReference>
<dbReference type="EMBL" id="MH375644">
    <property type="protein sequence ID" value="AXC34380.1"/>
    <property type="molecule type" value="Genomic_DNA"/>
</dbReference>
<reference evidence="1 2" key="1">
    <citation type="submission" date="2018-05" db="EMBL/GenBank/DDBJ databases">
        <title>The genome of Vibrio coralliilyticus phage YC.</title>
        <authorList>
            <person name="Benler S."/>
        </authorList>
    </citation>
    <scope>NUCLEOTIDE SEQUENCE [LARGE SCALE GENOMIC DNA]</scope>
</reference>
<keyword evidence="1" id="KW-0378">Hydrolase</keyword>
<evidence type="ECO:0000313" key="1">
    <source>
        <dbReference type="EMBL" id="AXC34380.1"/>
    </source>
</evidence>
<dbReference type="GeneID" id="55608458"/>
<proteinExistence type="predicted"/>
<dbReference type="Gene3D" id="3.40.50.300">
    <property type="entry name" value="P-loop containing nucleotide triphosphate hydrolases"/>
    <property type="match status" value="1"/>
</dbReference>
<accession>A0A384ZRX2</accession>
<organism evidence="1 2">
    <name type="scientific">Vibrio phage YC</name>
    <dbReference type="NCBI Taxonomy" id="2267403"/>
    <lineage>
        <taxon>Viruses</taxon>
        <taxon>Duplodnaviria</taxon>
        <taxon>Heunggongvirae</taxon>
        <taxon>Uroviricota</taxon>
        <taxon>Caudoviricetes</taxon>
        <taxon>Pantevenvirales</taxon>
        <taxon>Ackermannviridae</taxon>
        <taxon>Campanilevirus</taxon>
        <taxon>Campanilevirus YC</taxon>
    </lineage>
</organism>
<sequence length="220" mass="25838">MKYNMANIQSLKPHMLPKQSNLLVLTGWRRVGKDKITERIVERGVKGYARVQRLSFSDMLRLLANDIFPWCPVNPSDDEKDKPILHPDNVLGLTPRQVWLRLADDNDASLRKVDPDILVKRFDTLNRRTILDNPDVLFIITDWRTENEEKWLAGLSSIMDYYVARICDDRTEEERRNQGLAPNDFEAKIDHFRVHFEYEHNRTDESAIAFAEAIDRLYAR</sequence>
<keyword evidence="2" id="KW-1185">Reference proteome</keyword>
<dbReference type="GO" id="GO:0016787">
    <property type="term" value="F:hydrolase activity"/>
    <property type="evidence" value="ECO:0007669"/>
    <property type="project" value="UniProtKB-KW"/>
</dbReference>
<dbReference type="KEGG" id="vg:55608458"/>
<name>A0A384ZRX2_9CAUD</name>
<dbReference type="InterPro" id="IPR027417">
    <property type="entry name" value="P-loop_NTPase"/>
</dbReference>
<dbReference type="RefSeq" id="YP_009838226.1">
    <property type="nucleotide sequence ID" value="NC_048709.1"/>
</dbReference>
<protein>
    <submittedName>
        <fullName evidence="1">Nucleoside triphosphate hydrolase</fullName>
    </submittedName>
</protein>
<evidence type="ECO:0000313" key="2">
    <source>
        <dbReference type="Proteomes" id="UP000260311"/>
    </source>
</evidence>